<evidence type="ECO:0000313" key="1">
    <source>
        <dbReference type="EMBL" id="MBW0532876.1"/>
    </source>
</evidence>
<dbReference type="OrthoDB" id="2514346at2759"/>
<proteinExistence type="predicted"/>
<comment type="caution">
    <text evidence="1">The sequence shown here is derived from an EMBL/GenBank/DDBJ whole genome shotgun (WGS) entry which is preliminary data.</text>
</comment>
<gene>
    <name evidence="1" type="ORF">O181_072591</name>
</gene>
<dbReference type="Proteomes" id="UP000765509">
    <property type="component" value="Unassembled WGS sequence"/>
</dbReference>
<dbReference type="EMBL" id="AVOT02038086">
    <property type="protein sequence ID" value="MBW0532876.1"/>
    <property type="molecule type" value="Genomic_DNA"/>
</dbReference>
<accession>A0A9Q3F2Z8</accession>
<name>A0A9Q3F2Z8_9BASI</name>
<evidence type="ECO:0000313" key="2">
    <source>
        <dbReference type="Proteomes" id="UP000765509"/>
    </source>
</evidence>
<evidence type="ECO:0008006" key="3">
    <source>
        <dbReference type="Google" id="ProtNLM"/>
    </source>
</evidence>
<protein>
    <recommendedName>
        <fullName evidence="3">Retrotransposon gag domain-containing protein</fullName>
    </recommendedName>
</protein>
<organism evidence="1 2">
    <name type="scientific">Austropuccinia psidii MF-1</name>
    <dbReference type="NCBI Taxonomy" id="1389203"/>
    <lineage>
        <taxon>Eukaryota</taxon>
        <taxon>Fungi</taxon>
        <taxon>Dikarya</taxon>
        <taxon>Basidiomycota</taxon>
        <taxon>Pucciniomycotina</taxon>
        <taxon>Pucciniomycetes</taxon>
        <taxon>Pucciniales</taxon>
        <taxon>Sphaerophragmiaceae</taxon>
        <taxon>Austropuccinia</taxon>
    </lineage>
</organism>
<sequence length="141" mass="16335">MGKFTQAVSPRDNSKTPAFKTSTIKAPDYFDHTQAHTLRGFIQACQLIFHNGPANSFSNREKVFHSTSFLTCRVGKWIEPYLPNIFNENPSYLLNNWQSFETQLFMLFCDHNEVRKAEQELENLRLKESQHVCLYIADSGN</sequence>
<dbReference type="AlphaFoldDB" id="A0A9Q3F2Z8"/>
<keyword evidence="2" id="KW-1185">Reference proteome</keyword>
<reference evidence="1" key="1">
    <citation type="submission" date="2021-03" db="EMBL/GenBank/DDBJ databases">
        <title>Draft genome sequence of rust myrtle Austropuccinia psidii MF-1, a brazilian biotype.</title>
        <authorList>
            <person name="Quecine M.C."/>
            <person name="Pachon D.M.R."/>
            <person name="Bonatelli M.L."/>
            <person name="Correr F.H."/>
            <person name="Franceschini L.M."/>
            <person name="Leite T.F."/>
            <person name="Margarido G.R.A."/>
            <person name="Almeida C.A."/>
            <person name="Ferrarezi J.A."/>
            <person name="Labate C.A."/>
        </authorList>
    </citation>
    <scope>NUCLEOTIDE SEQUENCE</scope>
    <source>
        <strain evidence="1">MF-1</strain>
    </source>
</reference>